<reference evidence="1 2" key="1">
    <citation type="submission" date="2015-07" db="EMBL/GenBank/DDBJ databases">
        <title>Comparative genomics of the Sigatoka disease complex on banana suggests a link between parallel evolutionary changes in Pseudocercospora fijiensis and Pseudocercospora eumusae and increased virulence on the banana host.</title>
        <authorList>
            <person name="Chang T.-C."/>
            <person name="Salvucci A."/>
            <person name="Crous P.W."/>
            <person name="Stergiopoulos I."/>
        </authorList>
    </citation>
    <scope>NUCLEOTIDE SEQUENCE [LARGE SCALE GENOMIC DNA]</scope>
    <source>
        <strain evidence="1 2">CBS 114824</strain>
    </source>
</reference>
<accession>A0A139H6I5</accession>
<dbReference type="Proteomes" id="UP000070133">
    <property type="component" value="Unassembled WGS sequence"/>
</dbReference>
<name>A0A139H6I5_9PEZI</name>
<dbReference type="AlphaFoldDB" id="A0A139H6I5"/>
<gene>
    <name evidence="1" type="ORF">AC578_1470</name>
</gene>
<proteinExistence type="predicted"/>
<evidence type="ECO:0000313" key="1">
    <source>
        <dbReference type="EMBL" id="KXS98085.1"/>
    </source>
</evidence>
<sequence length="158" mass="18171">MAHWTDGKMVCFFDSPSTLHPSHNPPTSAFGMADKDNFMFENLDPESLLNNARITWLKDIRASYAEHHISDHNLPTPTLLLELKVLKDLTQGVRDSFLNAINKLFTRTRTNVFLYKDYTCSLRGAFGEWHVVWYTTSKSWFAAVGWDGDISPPRGVWY</sequence>
<dbReference type="EMBL" id="LFZN01000123">
    <property type="protein sequence ID" value="KXS98085.1"/>
    <property type="molecule type" value="Genomic_DNA"/>
</dbReference>
<keyword evidence="2" id="KW-1185">Reference proteome</keyword>
<protein>
    <submittedName>
        <fullName evidence="1">Uncharacterized protein</fullName>
    </submittedName>
</protein>
<organism evidence="1 2">
    <name type="scientific">Pseudocercospora eumusae</name>
    <dbReference type="NCBI Taxonomy" id="321146"/>
    <lineage>
        <taxon>Eukaryota</taxon>
        <taxon>Fungi</taxon>
        <taxon>Dikarya</taxon>
        <taxon>Ascomycota</taxon>
        <taxon>Pezizomycotina</taxon>
        <taxon>Dothideomycetes</taxon>
        <taxon>Dothideomycetidae</taxon>
        <taxon>Mycosphaerellales</taxon>
        <taxon>Mycosphaerellaceae</taxon>
        <taxon>Pseudocercospora</taxon>
    </lineage>
</organism>
<evidence type="ECO:0000313" key="2">
    <source>
        <dbReference type="Proteomes" id="UP000070133"/>
    </source>
</evidence>
<comment type="caution">
    <text evidence="1">The sequence shown here is derived from an EMBL/GenBank/DDBJ whole genome shotgun (WGS) entry which is preliminary data.</text>
</comment>